<evidence type="ECO:0000259" key="9">
    <source>
        <dbReference type="PROSITE" id="PS50949"/>
    </source>
</evidence>
<evidence type="ECO:0000256" key="8">
    <source>
        <dbReference type="ARBA" id="ARBA00023288"/>
    </source>
</evidence>
<sequence>MELAAKTCIMSTCTDPLPISKYRKELHSNSMRRASDFLYVRLYKTLKEQILTGLIKPGEYLLPENDLCKFYGLSRNSVRKALEELHKEGLVVKKVGLGTMVPADVSIPSDDRKILRIAAPFPAYFVDNGLHVICDAFRQKYPHVDLHVLSLPSDTFNESLRQTDRMGFCPDVVLIGESQLSNMEKRDAFIDLAPVVGDMLDAVYPKLRDTFCPEHPITAMPITFSPVSLVYNPDLFRAAGIPYPGPRWNVDDFTDAAERVTSISDGRIDRFGFSLYPSLNRWLVFALQNGMRPDDKDHRPKIAEALDRLQDWLHRKRIATVYTDSKNLINPFIYGKSAMTLTTLFEMSTWAERGIDFTPEIAPLPFGDTKSTLMQANLLMVPAACADPHLSSEFVRMALQADVQRTLCENTPFLSVMGTVNDAARTPAYMHAINIGGGLIDRNYFLHELLGHQVDHTDLMAEMSLFWLGLEDARTIAEHF</sequence>
<dbReference type="Pfam" id="PF00392">
    <property type="entry name" value="GntR"/>
    <property type="match status" value="1"/>
</dbReference>
<evidence type="ECO:0000256" key="2">
    <source>
        <dbReference type="ARBA" id="ARBA00022729"/>
    </source>
</evidence>
<keyword evidence="5" id="KW-0472">Membrane</keyword>
<keyword evidence="4" id="KW-0238">DNA-binding</keyword>
<comment type="caution">
    <text evidence="10">The sequence shown here is derived from an EMBL/GenBank/DDBJ whole genome shotgun (WGS) entry which is preliminary data.</text>
</comment>
<organism evidence="10 11">
    <name type="scientific">Paenibacillus hemerocallicola</name>
    <dbReference type="NCBI Taxonomy" id="1172614"/>
    <lineage>
        <taxon>Bacteria</taxon>
        <taxon>Bacillati</taxon>
        <taxon>Bacillota</taxon>
        <taxon>Bacilli</taxon>
        <taxon>Bacillales</taxon>
        <taxon>Paenibacillaceae</taxon>
        <taxon>Paenibacillus</taxon>
    </lineage>
</organism>
<evidence type="ECO:0000256" key="5">
    <source>
        <dbReference type="ARBA" id="ARBA00023136"/>
    </source>
</evidence>
<gene>
    <name evidence="10" type="ORF">FE784_28285</name>
</gene>
<evidence type="ECO:0000256" key="6">
    <source>
        <dbReference type="ARBA" id="ARBA00023139"/>
    </source>
</evidence>
<dbReference type="GO" id="GO:0003700">
    <property type="term" value="F:DNA-binding transcription factor activity"/>
    <property type="evidence" value="ECO:0007669"/>
    <property type="project" value="InterPro"/>
</dbReference>
<dbReference type="InterPro" id="IPR000524">
    <property type="entry name" value="Tscrpt_reg_HTH_GntR"/>
</dbReference>
<dbReference type="PRINTS" id="PR00035">
    <property type="entry name" value="HTHGNTR"/>
</dbReference>
<dbReference type="EMBL" id="VDCQ01000051">
    <property type="protein sequence ID" value="TNJ62927.1"/>
    <property type="molecule type" value="Genomic_DNA"/>
</dbReference>
<dbReference type="Proteomes" id="UP000307943">
    <property type="component" value="Unassembled WGS sequence"/>
</dbReference>
<name>A0A5C4T3R5_9BACL</name>
<dbReference type="InterPro" id="IPR006059">
    <property type="entry name" value="SBP"/>
</dbReference>
<dbReference type="InterPro" id="IPR036388">
    <property type="entry name" value="WH-like_DNA-bd_sf"/>
</dbReference>
<feature type="domain" description="HTH gntR-type" evidence="9">
    <location>
        <begin position="36"/>
        <end position="104"/>
    </location>
</feature>
<dbReference type="Pfam" id="PF13416">
    <property type="entry name" value="SBP_bac_8"/>
    <property type="match status" value="1"/>
</dbReference>
<evidence type="ECO:0000256" key="1">
    <source>
        <dbReference type="ARBA" id="ARBA00022475"/>
    </source>
</evidence>
<dbReference type="SMART" id="SM00345">
    <property type="entry name" value="HTH_GNTR"/>
    <property type="match status" value="1"/>
</dbReference>
<evidence type="ECO:0000313" key="10">
    <source>
        <dbReference type="EMBL" id="TNJ62927.1"/>
    </source>
</evidence>
<dbReference type="InterPro" id="IPR036390">
    <property type="entry name" value="WH_DNA-bd_sf"/>
</dbReference>
<keyword evidence="6" id="KW-0564">Palmitate</keyword>
<proteinExistence type="predicted"/>
<evidence type="ECO:0000313" key="11">
    <source>
        <dbReference type="Proteomes" id="UP000307943"/>
    </source>
</evidence>
<protein>
    <submittedName>
        <fullName evidence="10">Extracellular solute-binding protein</fullName>
    </submittedName>
</protein>
<keyword evidence="7" id="KW-0804">Transcription</keyword>
<dbReference type="PANTHER" id="PTHR43649:SF33">
    <property type="entry name" value="POLYGALACTURONAN_RHAMNOGALACTURONAN-BINDING PROTEIN YTCQ"/>
    <property type="match status" value="1"/>
</dbReference>
<keyword evidence="3" id="KW-0805">Transcription regulation</keyword>
<accession>A0A5C4T3R5</accession>
<evidence type="ECO:0000256" key="4">
    <source>
        <dbReference type="ARBA" id="ARBA00023125"/>
    </source>
</evidence>
<dbReference type="Gene3D" id="3.40.190.10">
    <property type="entry name" value="Periplasmic binding protein-like II"/>
    <property type="match status" value="1"/>
</dbReference>
<keyword evidence="1" id="KW-1003">Cell membrane</keyword>
<keyword evidence="8" id="KW-0449">Lipoprotein</keyword>
<evidence type="ECO:0000256" key="7">
    <source>
        <dbReference type="ARBA" id="ARBA00023163"/>
    </source>
</evidence>
<dbReference type="OrthoDB" id="383937at2"/>
<dbReference type="Gene3D" id="1.10.10.10">
    <property type="entry name" value="Winged helix-like DNA-binding domain superfamily/Winged helix DNA-binding domain"/>
    <property type="match status" value="1"/>
</dbReference>
<evidence type="ECO:0000256" key="3">
    <source>
        <dbReference type="ARBA" id="ARBA00023015"/>
    </source>
</evidence>
<dbReference type="CDD" id="cd07377">
    <property type="entry name" value="WHTH_GntR"/>
    <property type="match status" value="1"/>
</dbReference>
<keyword evidence="2" id="KW-0732">Signal</keyword>
<reference evidence="10 11" key="1">
    <citation type="submission" date="2019-05" db="EMBL/GenBank/DDBJ databases">
        <title>We sequenced the genome of Paenibacillus hemerocallicola KCTC 33185 for further insight into its adaptation and study the phylogeny of Paenibacillus.</title>
        <authorList>
            <person name="Narsing Rao M.P."/>
        </authorList>
    </citation>
    <scope>NUCLEOTIDE SEQUENCE [LARGE SCALE GENOMIC DNA]</scope>
    <source>
        <strain evidence="10 11">KCTC 33185</strain>
    </source>
</reference>
<keyword evidence="11" id="KW-1185">Reference proteome</keyword>
<dbReference type="AlphaFoldDB" id="A0A5C4T3R5"/>
<dbReference type="GO" id="GO:0003677">
    <property type="term" value="F:DNA binding"/>
    <property type="evidence" value="ECO:0007669"/>
    <property type="project" value="UniProtKB-KW"/>
</dbReference>
<dbReference type="InterPro" id="IPR050490">
    <property type="entry name" value="Bact_solute-bd_prot1"/>
</dbReference>
<dbReference type="SUPFAM" id="SSF46785">
    <property type="entry name" value="Winged helix' DNA-binding domain"/>
    <property type="match status" value="1"/>
</dbReference>
<dbReference type="PANTHER" id="PTHR43649">
    <property type="entry name" value="ARABINOSE-BINDING PROTEIN-RELATED"/>
    <property type="match status" value="1"/>
</dbReference>
<dbReference type="PROSITE" id="PS50949">
    <property type="entry name" value="HTH_GNTR"/>
    <property type="match status" value="1"/>
</dbReference>
<dbReference type="SUPFAM" id="SSF53850">
    <property type="entry name" value="Periplasmic binding protein-like II"/>
    <property type="match status" value="1"/>
</dbReference>